<accession>X8J935</accession>
<comment type="caution">
    <text evidence="2">The sequence shown here is derived from an EMBL/GenBank/DDBJ whole genome shotgun (WGS) entry which is preliminary data.</text>
</comment>
<dbReference type="InterPro" id="IPR037185">
    <property type="entry name" value="EmrE-like"/>
</dbReference>
<gene>
    <name evidence="2" type="ORF">HMPREF0581_1381</name>
</gene>
<keyword evidence="1" id="KW-0812">Transmembrane</keyword>
<feature type="transmembrane region" description="Helical" evidence="1">
    <location>
        <begin position="45"/>
        <end position="62"/>
    </location>
</feature>
<feature type="transmembrane region" description="Helical" evidence="1">
    <location>
        <begin position="12"/>
        <end position="33"/>
    </location>
</feature>
<name>X8J935_9FIRM</name>
<organism evidence="2 3">
    <name type="scientific">Mogibacterium timidum ATCC 33093</name>
    <dbReference type="NCBI Taxonomy" id="1401079"/>
    <lineage>
        <taxon>Bacteria</taxon>
        <taxon>Bacillati</taxon>
        <taxon>Bacillota</taxon>
        <taxon>Clostridia</taxon>
        <taxon>Peptostreptococcales</taxon>
        <taxon>Anaerovoracaceae</taxon>
        <taxon>Mogibacterium</taxon>
    </lineage>
</organism>
<keyword evidence="1" id="KW-0472">Membrane</keyword>
<keyword evidence="1" id="KW-1133">Transmembrane helix</keyword>
<dbReference type="EMBL" id="JALU01000004">
    <property type="protein sequence ID" value="EUC58039.1"/>
    <property type="molecule type" value="Genomic_DNA"/>
</dbReference>
<evidence type="ECO:0000256" key="1">
    <source>
        <dbReference type="SAM" id="Phobius"/>
    </source>
</evidence>
<dbReference type="Proteomes" id="UP000022645">
    <property type="component" value="Unassembled WGS sequence"/>
</dbReference>
<dbReference type="SUPFAM" id="SSF103481">
    <property type="entry name" value="Multidrug resistance efflux transporter EmrE"/>
    <property type="match status" value="1"/>
</dbReference>
<proteinExistence type="predicted"/>
<sequence length="91" mass="10033">MNFAPMTIMQTVILIMAGVAAEGGQFFITMAYSHAPAKEISIYDYSQIIFATVLSFFVRGQIPDHLSFIGYGIIIGASGIMFIYNNKRVSN</sequence>
<dbReference type="AlphaFoldDB" id="X8J935"/>
<evidence type="ECO:0000313" key="2">
    <source>
        <dbReference type="EMBL" id="EUC58039.1"/>
    </source>
</evidence>
<feature type="transmembrane region" description="Helical" evidence="1">
    <location>
        <begin position="68"/>
        <end position="85"/>
    </location>
</feature>
<protein>
    <submittedName>
        <fullName evidence="2">EamA-like transporter domain protein</fullName>
    </submittedName>
</protein>
<evidence type="ECO:0000313" key="3">
    <source>
        <dbReference type="Proteomes" id="UP000022645"/>
    </source>
</evidence>
<reference evidence="2 3" key="1">
    <citation type="submission" date="2014-01" db="EMBL/GenBank/DDBJ databases">
        <authorList>
            <person name="Durkin A.S."/>
            <person name="McCorrison J."/>
            <person name="Torralba M."/>
            <person name="Gillis M."/>
            <person name="Haft D.H."/>
            <person name="Methe B."/>
            <person name="Sutton G."/>
            <person name="Nelson K.E."/>
        </authorList>
    </citation>
    <scope>NUCLEOTIDE SEQUENCE [LARGE SCALE GENOMIC DNA]</scope>
    <source>
        <strain evidence="2 3">ATCC 33093</strain>
    </source>
</reference>